<dbReference type="GO" id="GO:0004842">
    <property type="term" value="F:ubiquitin-protein transferase activity"/>
    <property type="evidence" value="ECO:0007669"/>
    <property type="project" value="InterPro"/>
</dbReference>
<keyword evidence="3" id="KW-1185">Reference proteome</keyword>
<dbReference type="SMART" id="SM00504">
    <property type="entry name" value="Ubox"/>
    <property type="match status" value="1"/>
</dbReference>
<dbReference type="Gene3D" id="3.30.40.10">
    <property type="entry name" value="Zinc/RING finger domain, C3HC4 (zinc finger)"/>
    <property type="match status" value="1"/>
</dbReference>
<sequence>MLYPVTLVQTQQTFERFNIERWLENGGTICPLTGTPLQSQELQDNQSLALQIHAWLQEQGYTPEAWAEQMKLNRRSVAPFFVSATSTGPPGRSNSRGPIAVEHRVRRRPTIFHKVLAFLCCFGSWEEFQKAEDMRRAWIHTLDRPPAGLPPGVVLPPSNPNEAPCYPAGWPSVRLFTQAI</sequence>
<dbReference type="AlphaFoldDB" id="A0AAW1THA1"/>
<dbReference type="PROSITE" id="PS51698">
    <property type="entry name" value="U_BOX"/>
    <property type="match status" value="1"/>
</dbReference>
<feature type="domain" description="U-box" evidence="1">
    <location>
        <begin position="1"/>
        <end position="62"/>
    </location>
</feature>
<gene>
    <name evidence="2" type="ORF">WJX84_001061</name>
</gene>
<dbReference type="GO" id="GO:0016567">
    <property type="term" value="P:protein ubiquitination"/>
    <property type="evidence" value="ECO:0007669"/>
    <property type="project" value="InterPro"/>
</dbReference>
<dbReference type="InterPro" id="IPR013083">
    <property type="entry name" value="Znf_RING/FYVE/PHD"/>
</dbReference>
<dbReference type="EMBL" id="JALJOV010000057">
    <property type="protein sequence ID" value="KAK9867886.1"/>
    <property type="molecule type" value="Genomic_DNA"/>
</dbReference>
<dbReference type="SUPFAM" id="SSF57850">
    <property type="entry name" value="RING/U-box"/>
    <property type="match status" value="1"/>
</dbReference>
<evidence type="ECO:0000259" key="1">
    <source>
        <dbReference type="PROSITE" id="PS51698"/>
    </source>
</evidence>
<name>A0AAW1THA1_9CHLO</name>
<evidence type="ECO:0000313" key="3">
    <source>
        <dbReference type="Proteomes" id="UP001485043"/>
    </source>
</evidence>
<reference evidence="2 3" key="1">
    <citation type="journal article" date="2024" name="Nat. Commun.">
        <title>Phylogenomics reveals the evolutionary origins of lichenization in chlorophyte algae.</title>
        <authorList>
            <person name="Puginier C."/>
            <person name="Libourel C."/>
            <person name="Otte J."/>
            <person name="Skaloud P."/>
            <person name="Haon M."/>
            <person name="Grisel S."/>
            <person name="Petersen M."/>
            <person name="Berrin J.G."/>
            <person name="Delaux P.M."/>
            <person name="Dal Grande F."/>
            <person name="Keller J."/>
        </authorList>
    </citation>
    <scope>NUCLEOTIDE SEQUENCE [LARGE SCALE GENOMIC DNA]</scope>
    <source>
        <strain evidence="2 3">SAG 2523</strain>
    </source>
</reference>
<organism evidence="2 3">
    <name type="scientific">Apatococcus fuscideae</name>
    <dbReference type="NCBI Taxonomy" id="2026836"/>
    <lineage>
        <taxon>Eukaryota</taxon>
        <taxon>Viridiplantae</taxon>
        <taxon>Chlorophyta</taxon>
        <taxon>core chlorophytes</taxon>
        <taxon>Trebouxiophyceae</taxon>
        <taxon>Chlorellales</taxon>
        <taxon>Chlorellaceae</taxon>
        <taxon>Apatococcus</taxon>
    </lineage>
</organism>
<dbReference type="InterPro" id="IPR003613">
    <property type="entry name" value="Ubox_domain"/>
</dbReference>
<protein>
    <recommendedName>
        <fullName evidence="1">U-box domain-containing protein</fullName>
    </recommendedName>
</protein>
<proteinExistence type="predicted"/>
<dbReference type="Proteomes" id="UP001485043">
    <property type="component" value="Unassembled WGS sequence"/>
</dbReference>
<evidence type="ECO:0000313" key="2">
    <source>
        <dbReference type="EMBL" id="KAK9867886.1"/>
    </source>
</evidence>
<comment type="caution">
    <text evidence="2">The sequence shown here is derived from an EMBL/GenBank/DDBJ whole genome shotgun (WGS) entry which is preliminary data.</text>
</comment>
<accession>A0AAW1THA1</accession>
<dbReference type="Pfam" id="PF04564">
    <property type="entry name" value="U-box"/>
    <property type="match status" value="1"/>
</dbReference>